<dbReference type="EMBL" id="JAGINW010000001">
    <property type="protein sequence ID" value="MBP2329580.1"/>
    <property type="molecule type" value="Genomic_DNA"/>
</dbReference>
<evidence type="ECO:0000313" key="2">
    <source>
        <dbReference type="Proteomes" id="UP001519332"/>
    </source>
</evidence>
<sequence>MTGGALTGPAAQAGDDSDNQVLVDFYLLDKSGKPVRPSREDGLEVIHRTSEKDAEDVRWSEVLLDPGTLEAIPGKAGRVEVTDDGAGHLRLAFTARKLPSGKGPALAVAWPTGKGYSYVVMDNGGQGYAQTPDKPVVFNYQAAKDIEGQLRARVAGVPGYQPPEVYTDAFARAVRELRKVGDSSPADDQGRVGERALTDLHTAYDAFLADYGPRLAQRRMATARHGQDARPWLGATIVESETVPFYDKVWPRIAKATTPTGRQSGYGWVRIVFEYDEKHGNKTTVDFEQYDRAIRNAHQAGLRVMGEVLDSTAAAQLTTEQYTERTRNLLKHYGRSAGPGLRIDAWEVGNEVNGCWVDNKEKDINKEKIDCAEPVSPGDRIHVKAGAAARAVKQDSPTTPVALTLFWELGAWGPSTRIQGGTPAEQTPWAYSPFNWIAPGSGNLQWTDRESDKHDLLDDADVVLLSIYADNAPLGISLDRVMSTLDRRVSELSGKPGQHMRVGIGELGYWCGHDEHSDENDPVYEWCKDMNRVWPLGNTGTDNASLEKDRAYMVDQYTRAALATDHGLGGGFHWYALQEMFPQNTTTSLCAALKAVTDAIGPQLDNQSNTATPRQPC</sequence>
<protein>
    <submittedName>
        <fullName evidence="1">Uncharacterized protein</fullName>
    </submittedName>
</protein>
<accession>A0ABS4TYW0</accession>
<reference evidence="1 2" key="1">
    <citation type="submission" date="2021-03" db="EMBL/GenBank/DDBJ databases">
        <title>Sequencing the genomes of 1000 actinobacteria strains.</title>
        <authorList>
            <person name="Klenk H.-P."/>
        </authorList>
    </citation>
    <scope>NUCLEOTIDE SEQUENCE [LARGE SCALE GENOMIC DNA]</scope>
    <source>
        <strain evidence="1 2">DSM 46670</strain>
    </source>
</reference>
<comment type="caution">
    <text evidence="1">The sequence shown here is derived from an EMBL/GenBank/DDBJ whole genome shotgun (WGS) entry which is preliminary data.</text>
</comment>
<gene>
    <name evidence="1" type="ORF">JOF56_009965</name>
</gene>
<evidence type="ECO:0000313" key="1">
    <source>
        <dbReference type="EMBL" id="MBP2329580.1"/>
    </source>
</evidence>
<dbReference type="SUPFAM" id="SSF51445">
    <property type="entry name" value="(Trans)glycosidases"/>
    <property type="match status" value="1"/>
</dbReference>
<organism evidence="1 2">
    <name type="scientific">Kibdelosporangium banguiense</name>
    <dbReference type="NCBI Taxonomy" id="1365924"/>
    <lineage>
        <taxon>Bacteria</taxon>
        <taxon>Bacillati</taxon>
        <taxon>Actinomycetota</taxon>
        <taxon>Actinomycetes</taxon>
        <taxon>Pseudonocardiales</taxon>
        <taxon>Pseudonocardiaceae</taxon>
        <taxon>Kibdelosporangium</taxon>
    </lineage>
</organism>
<dbReference type="Gene3D" id="3.20.20.80">
    <property type="entry name" value="Glycosidases"/>
    <property type="match status" value="1"/>
</dbReference>
<name>A0ABS4TYW0_9PSEU</name>
<dbReference type="Proteomes" id="UP001519332">
    <property type="component" value="Unassembled WGS sequence"/>
</dbReference>
<dbReference type="InterPro" id="IPR017853">
    <property type="entry name" value="GH"/>
</dbReference>
<keyword evidence="2" id="KW-1185">Reference proteome</keyword>
<proteinExistence type="predicted"/>